<dbReference type="InterPro" id="IPR049548">
    <property type="entry name" value="Sina-like_RING"/>
</dbReference>
<dbReference type="InterPro" id="IPR001841">
    <property type="entry name" value="Znf_RING"/>
</dbReference>
<keyword evidence="3" id="KW-0862">Zinc</keyword>
<protein>
    <submittedName>
        <fullName evidence="7">Putative e3 ubiquitin-protein ligase sina</fullName>
    </submittedName>
</protein>
<dbReference type="InterPro" id="IPR004162">
    <property type="entry name" value="SINA-like_animal"/>
</dbReference>
<evidence type="ECO:0000256" key="4">
    <source>
        <dbReference type="PROSITE-ProRule" id="PRU00175"/>
    </source>
</evidence>
<evidence type="ECO:0000256" key="5">
    <source>
        <dbReference type="SAM" id="MobiDB-lite"/>
    </source>
</evidence>
<dbReference type="GO" id="GO:0061630">
    <property type="term" value="F:ubiquitin protein ligase activity"/>
    <property type="evidence" value="ECO:0007669"/>
    <property type="project" value="TreeGrafter"/>
</dbReference>
<dbReference type="Gene3D" id="3.30.40.10">
    <property type="entry name" value="Zinc/RING finger domain, C3HC4 (zinc finger)"/>
    <property type="match status" value="1"/>
</dbReference>
<reference evidence="7" key="1">
    <citation type="submission" date="2016-12" db="EMBL/GenBank/DDBJ databases">
        <title>An insight into the sialome and mialome of the sand fly, Nyssomyia neivai.</title>
        <authorList>
            <person name="Sebastian V."/>
            <person name="Goulart T.M."/>
            <person name="Oliveira W."/>
            <person name="Calvo E."/>
            <person name="Oliveira L.F."/>
            <person name="Pinto M.C."/>
            <person name="Rosselino A.M."/>
            <person name="Ribeiro J.M."/>
        </authorList>
    </citation>
    <scope>NUCLEOTIDE SEQUENCE</scope>
</reference>
<dbReference type="PROSITE" id="PS50089">
    <property type="entry name" value="ZF_RING_2"/>
    <property type="match status" value="1"/>
</dbReference>
<proteinExistence type="predicted"/>
<keyword evidence="1" id="KW-0479">Metal-binding</keyword>
<dbReference type="PANTHER" id="PTHR45877">
    <property type="entry name" value="E3 UBIQUITIN-PROTEIN LIGASE SIAH2"/>
    <property type="match status" value="1"/>
</dbReference>
<dbReference type="GO" id="GO:0005737">
    <property type="term" value="C:cytoplasm"/>
    <property type="evidence" value="ECO:0007669"/>
    <property type="project" value="TreeGrafter"/>
</dbReference>
<evidence type="ECO:0000256" key="1">
    <source>
        <dbReference type="ARBA" id="ARBA00022723"/>
    </source>
</evidence>
<dbReference type="EMBL" id="GFDF01004487">
    <property type="protein sequence ID" value="JAV09597.1"/>
    <property type="molecule type" value="Transcribed_RNA"/>
</dbReference>
<dbReference type="Pfam" id="PF21362">
    <property type="entry name" value="Sina_RING"/>
    <property type="match status" value="1"/>
</dbReference>
<feature type="domain" description="RING-type" evidence="6">
    <location>
        <begin position="32"/>
        <end position="67"/>
    </location>
</feature>
<evidence type="ECO:0000256" key="2">
    <source>
        <dbReference type="ARBA" id="ARBA00022771"/>
    </source>
</evidence>
<evidence type="ECO:0000256" key="3">
    <source>
        <dbReference type="ARBA" id="ARBA00022833"/>
    </source>
</evidence>
<dbReference type="InterPro" id="IPR013083">
    <property type="entry name" value="Znf_RING/FYVE/PHD"/>
</dbReference>
<evidence type="ECO:0000259" key="6">
    <source>
        <dbReference type="PROSITE" id="PS50089"/>
    </source>
</evidence>
<sequence length="336" mass="38589">MGAILFKPGQTAVASRNNASEFTKDVLCIFECPICCENYDSHIIQCQSGHSICDNCAKRLHKCPQCNARYNGTRNYALEDILAQLQRAKTTPKKIVDDVLYATEARANAARQQNVVTTGVITVTPVVPKKKKETTVCRMNKCRQFMPLDDLQGHLKSAHNEDVYILNGKTKWKRCRFGFKGNSLYNQRYALLTDIGIFFLIVRIEIFVEDGDDMIRITAWIQGTCKPEVAHRYYSLIEIEFNGTRATYQDYVHGDLATVAEIEDNDECLKFSVYNNHDDDIEIDISGFVSYNMTSNRDKDRPRRQNTNIVDIESSEQEEEDDSSEDGDYYQDYYYD</sequence>
<keyword evidence="2 4" id="KW-0863">Zinc-finger</keyword>
<dbReference type="GO" id="GO:0031624">
    <property type="term" value="F:ubiquitin conjugating enzyme binding"/>
    <property type="evidence" value="ECO:0007669"/>
    <property type="project" value="TreeGrafter"/>
</dbReference>
<dbReference type="AlphaFoldDB" id="A0A1L8DT89"/>
<feature type="compositionally biased region" description="Acidic residues" evidence="5">
    <location>
        <begin position="313"/>
        <end position="336"/>
    </location>
</feature>
<feature type="region of interest" description="Disordered" evidence="5">
    <location>
        <begin position="296"/>
        <end position="336"/>
    </location>
</feature>
<dbReference type="SUPFAM" id="SSF57850">
    <property type="entry name" value="RING/U-box"/>
    <property type="match status" value="1"/>
</dbReference>
<dbReference type="GO" id="GO:0008270">
    <property type="term" value="F:zinc ion binding"/>
    <property type="evidence" value="ECO:0007669"/>
    <property type="project" value="UniProtKB-KW"/>
</dbReference>
<name>A0A1L8DT89_9DIPT</name>
<dbReference type="PANTHER" id="PTHR45877:SF2">
    <property type="entry name" value="E3 UBIQUITIN-PROTEIN LIGASE SINA-RELATED"/>
    <property type="match status" value="1"/>
</dbReference>
<accession>A0A1L8DT89</accession>
<evidence type="ECO:0000313" key="7">
    <source>
        <dbReference type="EMBL" id="JAV09597.1"/>
    </source>
</evidence>
<dbReference type="GO" id="GO:0043161">
    <property type="term" value="P:proteasome-mediated ubiquitin-dependent protein catabolic process"/>
    <property type="evidence" value="ECO:0007669"/>
    <property type="project" value="TreeGrafter"/>
</dbReference>
<organism evidence="7">
    <name type="scientific">Nyssomyia neivai</name>
    <dbReference type="NCBI Taxonomy" id="330878"/>
    <lineage>
        <taxon>Eukaryota</taxon>
        <taxon>Metazoa</taxon>
        <taxon>Ecdysozoa</taxon>
        <taxon>Arthropoda</taxon>
        <taxon>Hexapoda</taxon>
        <taxon>Insecta</taxon>
        <taxon>Pterygota</taxon>
        <taxon>Neoptera</taxon>
        <taxon>Endopterygota</taxon>
        <taxon>Diptera</taxon>
        <taxon>Nematocera</taxon>
        <taxon>Psychodoidea</taxon>
        <taxon>Psychodidae</taxon>
        <taxon>Nyssomyia</taxon>
    </lineage>
</organism>